<dbReference type="EMBL" id="CP109109">
    <property type="protein sequence ID" value="WSB99710.1"/>
    <property type="molecule type" value="Genomic_DNA"/>
</dbReference>
<keyword evidence="2" id="KW-1185">Reference proteome</keyword>
<proteinExistence type="predicted"/>
<organism evidence="1 2">
    <name type="scientific">Streptomyces scopuliridis</name>
    <dbReference type="NCBI Taxonomy" id="452529"/>
    <lineage>
        <taxon>Bacteria</taxon>
        <taxon>Bacillati</taxon>
        <taxon>Actinomycetota</taxon>
        <taxon>Actinomycetes</taxon>
        <taxon>Kitasatosporales</taxon>
        <taxon>Streptomycetaceae</taxon>
        <taxon>Streptomyces</taxon>
    </lineage>
</organism>
<accession>A0ACD4ZMN0</accession>
<name>A0ACD4ZMN0_9ACTN</name>
<dbReference type="Proteomes" id="UP001348369">
    <property type="component" value="Chromosome"/>
</dbReference>
<evidence type="ECO:0000313" key="1">
    <source>
        <dbReference type="EMBL" id="WSB99710.1"/>
    </source>
</evidence>
<reference evidence="1" key="1">
    <citation type="submission" date="2022-10" db="EMBL/GenBank/DDBJ databases">
        <title>The complete genomes of actinobacterial strains from the NBC collection.</title>
        <authorList>
            <person name="Joergensen T.S."/>
            <person name="Alvarez Arevalo M."/>
            <person name="Sterndorff E.B."/>
            <person name="Faurdal D."/>
            <person name="Vuksanovic O."/>
            <person name="Mourched A.-S."/>
            <person name="Charusanti P."/>
            <person name="Shaw S."/>
            <person name="Blin K."/>
            <person name="Weber T."/>
        </authorList>
    </citation>
    <scope>NUCLEOTIDE SEQUENCE</scope>
    <source>
        <strain evidence="1">NBC 01771</strain>
    </source>
</reference>
<protein>
    <submittedName>
        <fullName evidence="1">Uncharacterized protein</fullName>
    </submittedName>
</protein>
<sequence length="68" mass="6949">MTTSDARRLLSLLIATFGANGALLVWKDPAGGEGAGETPPGDEPPGGSPEDLSARVAERNKWSSRGGV</sequence>
<gene>
    <name evidence="1" type="ORF">OG835_23725</name>
</gene>
<evidence type="ECO:0000313" key="2">
    <source>
        <dbReference type="Proteomes" id="UP001348369"/>
    </source>
</evidence>